<feature type="compositionally biased region" description="Low complexity" evidence="1">
    <location>
        <begin position="31"/>
        <end position="42"/>
    </location>
</feature>
<feature type="compositionally biased region" description="Low complexity" evidence="1">
    <location>
        <begin position="10"/>
        <end position="21"/>
    </location>
</feature>
<dbReference type="EMBL" id="JBHSPW010000007">
    <property type="protein sequence ID" value="MFC5894433.1"/>
    <property type="molecule type" value="Genomic_DNA"/>
</dbReference>
<evidence type="ECO:0000256" key="2">
    <source>
        <dbReference type="SAM" id="Phobius"/>
    </source>
</evidence>
<accession>A0ABW1FLS0</accession>
<gene>
    <name evidence="3" type="ORF">ACFP3M_16585</name>
</gene>
<dbReference type="Proteomes" id="UP001596241">
    <property type="component" value="Unassembled WGS sequence"/>
</dbReference>
<evidence type="ECO:0000256" key="1">
    <source>
        <dbReference type="SAM" id="MobiDB-lite"/>
    </source>
</evidence>
<evidence type="ECO:0000313" key="4">
    <source>
        <dbReference type="Proteomes" id="UP001596241"/>
    </source>
</evidence>
<protein>
    <submittedName>
        <fullName evidence="3">Uncharacterized protein</fullName>
    </submittedName>
</protein>
<organism evidence="3 4">
    <name type="scientific">Streptomyces ramulosus</name>
    <dbReference type="NCBI Taxonomy" id="47762"/>
    <lineage>
        <taxon>Bacteria</taxon>
        <taxon>Bacillati</taxon>
        <taxon>Actinomycetota</taxon>
        <taxon>Actinomycetes</taxon>
        <taxon>Kitasatosporales</taxon>
        <taxon>Streptomycetaceae</taxon>
        <taxon>Streptomyces</taxon>
    </lineage>
</organism>
<feature type="region of interest" description="Disordered" evidence="1">
    <location>
        <begin position="1"/>
        <end position="95"/>
    </location>
</feature>
<dbReference type="RefSeq" id="WP_345089308.1">
    <property type="nucleotide sequence ID" value="NZ_BAAAWG010000015.1"/>
</dbReference>
<reference evidence="4" key="1">
    <citation type="journal article" date="2019" name="Int. J. Syst. Evol. Microbiol.">
        <title>The Global Catalogue of Microorganisms (GCM) 10K type strain sequencing project: providing services to taxonomists for standard genome sequencing and annotation.</title>
        <authorList>
            <consortium name="The Broad Institute Genomics Platform"/>
            <consortium name="The Broad Institute Genome Sequencing Center for Infectious Disease"/>
            <person name="Wu L."/>
            <person name="Ma J."/>
        </authorList>
    </citation>
    <scope>NUCLEOTIDE SEQUENCE [LARGE SCALE GENOMIC DNA]</scope>
    <source>
        <strain evidence="4">CGMCC 1.15809</strain>
    </source>
</reference>
<evidence type="ECO:0000313" key="3">
    <source>
        <dbReference type="EMBL" id="MFC5894433.1"/>
    </source>
</evidence>
<feature type="transmembrane region" description="Helical" evidence="2">
    <location>
        <begin position="99"/>
        <end position="118"/>
    </location>
</feature>
<keyword evidence="2" id="KW-0472">Membrane</keyword>
<sequence>MTMPPQGPNPYGQAPYGQNPYPQAPQPPQAPYGQPQPGYGQPQQPPAPYGYQQPQPGYPAPPQQPYGQGGAPVPPQQHYGQSGAPVPPPRPAKQRSPKAILKGIGVVLMLIVGGIFWISSLDDADSAEVGDCVKKSESSLDDGLKVVDCGTSEAQYKVTAVHNDTSDPSVCSAGESAYTKTVERRKRADTHMVLCLTSAK</sequence>
<comment type="caution">
    <text evidence="3">The sequence shown here is derived from an EMBL/GenBank/DDBJ whole genome shotgun (WGS) entry which is preliminary data.</text>
</comment>
<name>A0ABW1FLS0_9ACTN</name>
<keyword evidence="2" id="KW-0812">Transmembrane</keyword>
<keyword evidence="2" id="KW-1133">Transmembrane helix</keyword>
<keyword evidence="4" id="KW-1185">Reference proteome</keyword>
<proteinExistence type="predicted"/>